<gene>
    <name evidence="1" type="ORF">FTUN_1284</name>
</gene>
<sequence>MGRPRGRPPAGDRRPCGNLTIVTCPIQTRIPISSRKVPAPTGDERFDD</sequence>
<evidence type="ECO:0000313" key="2">
    <source>
        <dbReference type="Proteomes" id="UP000503447"/>
    </source>
</evidence>
<protein>
    <submittedName>
        <fullName evidence="1">Uncharacterized protein</fullName>
    </submittedName>
</protein>
<dbReference type="EMBL" id="CP053452">
    <property type="protein sequence ID" value="QJW93773.1"/>
    <property type="molecule type" value="Genomic_DNA"/>
</dbReference>
<keyword evidence="2" id="KW-1185">Reference proteome</keyword>
<name>A0A6M5YKG4_9BACT</name>
<dbReference type="Proteomes" id="UP000503447">
    <property type="component" value="Chromosome"/>
</dbReference>
<organism evidence="1 2">
    <name type="scientific">Frigoriglobus tundricola</name>
    <dbReference type="NCBI Taxonomy" id="2774151"/>
    <lineage>
        <taxon>Bacteria</taxon>
        <taxon>Pseudomonadati</taxon>
        <taxon>Planctomycetota</taxon>
        <taxon>Planctomycetia</taxon>
        <taxon>Gemmatales</taxon>
        <taxon>Gemmataceae</taxon>
        <taxon>Frigoriglobus</taxon>
    </lineage>
</organism>
<reference evidence="2" key="1">
    <citation type="submission" date="2020-05" db="EMBL/GenBank/DDBJ databases">
        <title>Frigoriglobus tundricola gen. nov., sp. nov., a psychrotolerant cellulolytic planctomycete of the family Gemmataceae with two divergent copies of 16S rRNA gene.</title>
        <authorList>
            <person name="Kulichevskaya I.S."/>
            <person name="Ivanova A.A."/>
            <person name="Naumoff D.G."/>
            <person name="Beletsky A.V."/>
            <person name="Rijpstra W.I.C."/>
            <person name="Sinninghe Damste J.S."/>
            <person name="Mardanov A.V."/>
            <person name="Ravin N.V."/>
            <person name="Dedysh S.N."/>
        </authorList>
    </citation>
    <scope>NUCLEOTIDE SEQUENCE [LARGE SCALE GENOMIC DNA]</scope>
    <source>
        <strain evidence="2">PL17</strain>
    </source>
</reference>
<dbReference type="KEGG" id="ftj:FTUN_1284"/>
<dbReference type="AlphaFoldDB" id="A0A6M5YKG4"/>
<proteinExistence type="predicted"/>
<accession>A0A6M5YKG4</accession>
<evidence type="ECO:0000313" key="1">
    <source>
        <dbReference type="EMBL" id="QJW93773.1"/>
    </source>
</evidence>